<proteinExistence type="predicted"/>
<accession>A0A2B5SP73</accession>
<dbReference type="Proteomes" id="UP000220841">
    <property type="component" value="Unassembled WGS sequence"/>
</dbReference>
<dbReference type="EMBL" id="NUBY01000020">
    <property type="protein sequence ID" value="PEQ09030.1"/>
    <property type="molecule type" value="Genomic_DNA"/>
</dbReference>
<gene>
    <name evidence="1" type="ORF">CN585_05940</name>
</gene>
<name>A0A2B5SP73_9BACI</name>
<protein>
    <submittedName>
        <fullName evidence="1">Uncharacterized protein</fullName>
    </submittedName>
</protein>
<sequence length="57" mass="6707">MKKTIAFSKVKNYGSFYNLIVTIFRRNGVFITVFNFNLTIIEYCPITIKLRKTNTPK</sequence>
<evidence type="ECO:0000313" key="2">
    <source>
        <dbReference type="Proteomes" id="UP000220841"/>
    </source>
</evidence>
<comment type="caution">
    <text evidence="1">The sequence shown here is derived from an EMBL/GenBank/DDBJ whole genome shotgun (WGS) entry which is preliminary data.</text>
</comment>
<evidence type="ECO:0000313" key="1">
    <source>
        <dbReference type="EMBL" id="PEQ09030.1"/>
    </source>
</evidence>
<organism evidence="1 2">
    <name type="scientific">Bacillus toyonensis</name>
    <dbReference type="NCBI Taxonomy" id="155322"/>
    <lineage>
        <taxon>Bacteria</taxon>
        <taxon>Bacillati</taxon>
        <taxon>Bacillota</taxon>
        <taxon>Bacilli</taxon>
        <taxon>Bacillales</taxon>
        <taxon>Bacillaceae</taxon>
        <taxon>Bacillus</taxon>
        <taxon>Bacillus cereus group</taxon>
    </lineage>
</organism>
<reference evidence="1 2" key="1">
    <citation type="submission" date="2017-09" db="EMBL/GenBank/DDBJ databases">
        <title>Large-scale bioinformatics analysis of Bacillus genomes uncovers conserved roles of natural products in bacterial physiology.</title>
        <authorList>
            <consortium name="Agbiome Team Llc"/>
            <person name="Bleich R.M."/>
            <person name="Grubbs K.J."/>
            <person name="Santa Maria K.C."/>
            <person name="Allen S.E."/>
            <person name="Farag S."/>
            <person name="Shank E.A."/>
            <person name="Bowers A."/>
        </authorList>
    </citation>
    <scope>NUCLEOTIDE SEQUENCE [LARGE SCALE GENOMIC DNA]</scope>
    <source>
        <strain evidence="1 2">AFS021349</strain>
    </source>
</reference>
<dbReference type="AlphaFoldDB" id="A0A2B5SP73"/>